<comment type="subcellular location">
    <subcellularLocation>
        <location evidence="2 19">Cell membrane</location>
        <topology evidence="2 19">Multi-pass membrane protein</topology>
    </subcellularLocation>
</comment>
<evidence type="ECO:0000313" key="20">
    <source>
        <dbReference type="EMBL" id="QNO56782.1"/>
    </source>
</evidence>
<evidence type="ECO:0000256" key="6">
    <source>
        <dbReference type="ARBA" id="ARBA00015850"/>
    </source>
</evidence>
<keyword evidence="10 19" id="KW-0812">Transmembrane</keyword>
<evidence type="ECO:0000256" key="18">
    <source>
        <dbReference type="ARBA" id="ARBA00049504"/>
    </source>
</evidence>
<keyword evidence="7 19" id="KW-1003">Cell membrane</keyword>
<dbReference type="UniPathway" id="UPA00148">
    <property type="reaction ID" value="UER00238"/>
</dbReference>
<dbReference type="Pfam" id="PF02654">
    <property type="entry name" value="CobS"/>
    <property type="match status" value="1"/>
</dbReference>
<dbReference type="GO" id="GO:0051073">
    <property type="term" value="F:adenosylcobinamide-GDP ribazoletransferase activity"/>
    <property type="evidence" value="ECO:0007669"/>
    <property type="project" value="UniProtKB-UniRule"/>
</dbReference>
<dbReference type="AlphaFoldDB" id="A0A7G9Z948"/>
<evidence type="ECO:0000256" key="4">
    <source>
        <dbReference type="ARBA" id="ARBA00010561"/>
    </source>
</evidence>
<dbReference type="PANTHER" id="PTHR34148:SF1">
    <property type="entry name" value="ADENOSYLCOBINAMIDE-GDP RIBAZOLETRANSFERASE"/>
    <property type="match status" value="1"/>
</dbReference>
<evidence type="ECO:0000256" key="11">
    <source>
        <dbReference type="ARBA" id="ARBA00022842"/>
    </source>
</evidence>
<evidence type="ECO:0000256" key="15">
    <source>
        <dbReference type="ARBA" id="ARBA00032605"/>
    </source>
</evidence>
<dbReference type="InterPro" id="IPR003805">
    <property type="entry name" value="CobS"/>
</dbReference>
<evidence type="ECO:0000256" key="3">
    <source>
        <dbReference type="ARBA" id="ARBA00004663"/>
    </source>
</evidence>
<evidence type="ECO:0000256" key="5">
    <source>
        <dbReference type="ARBA" id="ARBA00013200"/>
    </source>
</evidence>
<dbReference type="GO" id="GO:0005886">
    <property type="term" value="C:plasma membrane"/>
    <property type="evidence" value="ECO:0007669"/>
    <property type="project" value="UniProtKB-SubCell"/>
</dbReference>
<comment type="pathway">
    <text evidence="3 19">Cofactor biosynthesis; adenosylcobalamin biosynthesis; adenosylcobalamin from cob(II)yrinate a,c-diamide: step 7/7.</text>
</comment>
<keyword evidence="12 19" id="KW-1133">Transmembrane helix</keyword>
<gene>
    <name evidence="19 20" type="primary">cobS</name>
    <name evidence="20" type="ORF">AEDKGFPA_00004</name>
</gene>
<evidence type="ECO:0000256" key="8">
    <source>
        <dbReference type="ARBA" id="ARBA00022573"/>
    </source>
</evidence>
<comment type="catalytic activity">
    <reaction evidence="18 19">
        <text>alpha-ribazole 5'-phosphate + adenosylcob(III)inamide-GDP = adenosylcob(III)alamin 5'-phosphate + GMP + H(+)</text>
        <dbReference type="Rhea" id="RHEA:23560"/>
        <dbReference type="ChEBI" id="CHEBI:15378"/>
        <dbReference type="ChEBI" id="CHEBI:57918"/>
        <dbReference type="ChEBI" id="CHEBI:58115"/>
        <dbReference type="ChEBI" id="CHEBI:60487"/>
        <dbReference type="ChEBI" id="CHEBI:60493"/>
        <dbReference type="EC" id="2.7.8.26"/>
    </reaction>
</comment>
<dbReference type="EC" id="2.7.8.26" evidence="5 19"/>
<evidence type="ECO:0000256" key="7">
    <source>
        <dbReference type="ARBA" id="ARBA00022475"/>
    </source>
</evidence>
<comment type="catalytic activity">
    <reaction evidence="17 19">
        <text>alpha-ribazole + adenosylcob(III)inamide-GDP = adenosylcob(III)alamin + GMP + H(+)</text>
        <dbReference type="Rhea" id="RHEA:16049"/>
        <dbReference type="ChEBI" id="CHEBI:10329"/>
        <dbReference type="ChEBI" id="CHEBI:15378"/>
        <dbReference type="ChEBI" id="CHEBI:18408"/>
        <dbReference type="ChEBI" id="CHEBI:58115"/>
        <dbReference type="ChEBI" id="CHEBI:60487"/>
        <dbReference type="EC" id="2.7.8.26"/>
    </reaction>
</comment>
<name>A0A7G9Z948_9EURY</name>
<dbReference type="EMBL" id="MT631668">
    <property type="protein sequence ID" value="QNO56782.1"/>
    <property type="molecule type" value="Genomic_DNA"/>
</dbReference>
<evidence type="ECO:0000256" key="10">
    <source>
        <dbReference type="ARBA" id="ARBA00022692"/>
    </source>
</evidence>
<reference evidence="20" key="1">
    <citation type="submission" date="2020-06" db="EMBL/GenBank/DDBJ databases">
        <title>Unique genomic features of the anaerobic methanotrophic archaea.</title>
        <authorList>
            <person name="Chadwick G.L."/>
            <person name="Skennerton C.T."/>
            <person name="Laso-Perez R."/>
            <person name="Leu A.O."/>
            <person name="Speth D.R."/>
            <person name="Yu H."/>
            <person name="Morgan-Lang C."/>
            <person name="Hatzenpichler R."/>
            <person name="Goudeau D."/>
            <person name="Malmstrom R."/>
            <person name="Brazelton W.J."/>
            <person name="Woyke T."/>
            <person name="Hallam S.J."/>
            <person name="Tyson G.W."/>
            <person name="Wegener G."/>
            <person name="Boetius A."/>
            <person name="Orphan V."/>
        </authorList>
    </citation>
    <scope>NUCLEOTIDE SEQUENCE</scope>
</reference>
<comment type="cofactor">
    <cofactor evidence="1 19">
        <name>Mg(2+)</name>
        <dbReference type="ChEBI" id="CHEBI:18420"/>
    </cofactor>
</comment>
<evidence type="ECO:0000256" key="2">
    <source>
        <dbReference type="ARBA" id="ARBA00004651"/>
    </source>
</evidence>
<evidence type="ECO:0000256" key="9">
    <source>
        <dbReference type="ARBA" id="ARBA00022679"/>
    </source>
</evidence>
<dbReference type="NCBIfam" id="TIGR00317">
    <property type="entry name" value="cobS"/>
    <property type="match status" value="1"/>
</dbReference>
<feature type="transmembrane region" description="Helical" evidence="19">
    <location>
        <begin position="101"/>
        <end position="128"/>
    </location>
</feature>
<comment type="similarity">
    <text evidence="4 19">Belongs to the CobS family.</text>
</comment>
<comment type="function">
    <text evidence="14 19">Joins adenosylcobinamide-GDP and alpha-ribazole to generate adenosylcobalamin (Ado-cobalamin). Also synthesizes adenosylcobalamin 5'-phosphate from adenosylcobinamide-GDP and alpha-ribazole 5'-phosphate.</text>
</comment>
<evidence type="ECO:0000256" key="1">
    <source>
        <dbReference type="ARBA" id="ARBA00001946"/>
    </source>
</evidence>
<evidence type="ECO:0000256" key="17">
    <source>
        <dbReference type="ARBA" id="ARBA00048623"/>
    </source>
</evidence>
<feature type="transmembrane region" description="Helical" evidence="19">
    <location>
        <begin position="58"/>
        <end position="80"/>
    </location>
</feature>
<sequence length="252" mass="27221">MLDIISFLTQIPIRKEVKLEEVAAKTYLFPFAAVLIGLLVSVVAFVCFRFLATELASLLTLLTIYLITGLMHLDGLADFFDGIMATGSRSEKIKAMKDAKIGIAGLFAVILVLLLSLFAITTVCAATFDFDLCAFYTFASVFIIAEVSAKISINTCLLLGKGFDVGEGMGALFIRSSTGTKYLIALLSSLFIALICTIFTDIFRFFIAFTGIVVALCVVWIAKKKFGAVSGDVIGASNELARCVTLLIWAIL</sequence>
<keyword evidence="13 19" id="KW-0472">Membrane</keyword>
<feature type="transmembrane region" description="Helical" evidence="19">
    <location>
        <begin position="181"/>
        <end position="200"/>
    </location>
</feature>
<protein>
    <recommendedName>
        <fullName evidence="6 19">Adenosylcobinamide-GDP ribazoletransferase</fullName>
        <ecNumber evidence="5 19">2.7.8.26</ecNumber>
    </recommendedName>
    <alternativeName>
        <fullName evidence="16 19">Cobalamin synthase</fullName>
    </alternativeName>
    <alternativeName>
        <fullName evidence="15 19">Cobalamin-5'-phosphate synthase</fullName>
    </alternativeName>
</protein>
<keyword evidence="8 19" id="KW-0169">Cobalamin biosynthesis</keyword>
<keyword evidence="9 19" id="KW-0808">Transferase</keyword>
<proteinExistence type="inferred from homology"/>
<feature type="transmembrane region" description="Helical" evidence="19">
    <location>
        <begin position="206"/>
        <end position="222"/>
    </location>
</feature>
<feature type="transmembrane region" description="Helical" evidence="19">
    <location>
        <begin position="27"/>
        <end position="52"/>
    </location>
</feature>
<dbReference type="HAMAP" id="MF_00719">
    <property type="entry name" value="CobS"/>
    <property type="match status" value="1"/>
</dbReference>
<accession>A0A7G9Z948</accession>
<evidence type="ECO:0000256" key="14">
    <source>
        <dbReference type="ARBA" id="ARBA00025228"/>
    </source>
</evidence>
<dbReference type="PANTHER" id="PTHR34148">
    <property type="entry name" value="ADENOSYLCOBINAMIDE-GDP RIBAZOLETRANSFERASE"/>
    <property type="match status" value="1"/>
</dbReference>
<keyword evidence="11 19" id="KW-0460">Magnesium</keyword>
<feature type="transmembrane region" description="Helical" evidence="19">
    <location>
        <begin position="134"/>
        <end position="160"/>
    </location>
</feature>
<dbReference type="GO" id="GO:0009236">
    <property type="term" value="P:cobalamin biosynthetic process"/>
    <property type="evidence" value="ECO:0007669"/>
    <property type="project" value="UniProtKB-UniRule"/>
</dbReference>
<evidence type="ECO:0000256" key="13">
    <source>
        <dbReference type="ARBA" id="ARBA00023136"/>
    </source>
</evidence>
<evidence type="ECO:0000256" key="12">
    <source>
        <dbReference type="ARBA" id="ARBA00022989"/>
    </source>
</evidence>
<dbReference type="GO" id="GO:0008818">
    <property type="term" value="F:cobalamin 5'-phosphate synthase activity"/>
    <property type="evidence" value="ECO:0007669"/>
    <property type="project" value="UniProtKB-UniRule"/>
</dbReference>
<evidence type="ECO:0000256" key="19">
    <source>
        <dbReference type="HAMAP-Rule" id="MF_00719"/>
    </source>
</evidence>
<organism evidence="20">
    <name type="scientific">Candidatus Methanophaga sp. ANME-1 ERB7</name>
    <dbReference type="NCBI Taxonomy" id="2759913"/>
    <lineage>
        <taxon>Archaea</taxon>
        <taxon>Methanobacteriati</taxon>
        <taxon>Methanobacteriota</taxon>
        <taxon>Stenosarchaea group</taxon>
        <taxon>Methanomicrobia</taxon>
        <taxon>Candidatus Methanophagales</taxon>
        <taxon>Candidatus Methanophagaceae</taxon>
        <taxon>Candidatus Methanophaga</taxon>
    </lineage>
</organism>
<evidence type="ECO:0000256" key="16">
    <source>
        <dbReference type="ARBA" id="ARBA00032853"/>
    </source>
</evidence>